<feature type="region of interest" description="Disordered" evidence="1">
    <location>
        <begin position="165"/>
        <end position="204"/>
    </location>
</feature>
<evidence type="ECO:0000313" key="3">
    <source>
        <dbReference type="Proteomes" id="UP001158576"/>
    </source>
</evidence>
<reference evidence="2 3" key="1">
    <citation type="submission" date="2021-04" db="EMBL/GenBank/DDBJ databases">
        <authorList>
            <person name="Bliznina A."/>
        </authorList>
    </citation>
    <scope>NUCLEOTIDE SEQUENCE [LARGE SCALE GENOMIC DNA]</scope>
</reference>
<feature type="compositionally biased region" description="Basic residues" evidence="1">
    <location>
        <begin position="76"/>
        <end position="86"/>
    </location>
</feature>
<gene>
    <name evidence="2" type="ORF">OKIOD_LOCUS15213</name>
</gene>
<proteinExistence type="predicted"/>
<keyword evidence="3" id="KW-1185">Reference proteome</keyword>
<evidence type="ECO:0000256" key="1">
    <source>
        <dbReference type="SAM" id="MobiDB-lite"/>
    </source>
</evidence>
<name>A0ABN7T321_OIKDI</name>
<organism evidence="2 3">
    <name type="scientific">Oikopleura dioica</name>
    <name type="common">Tunicate</name>
    <dbReference type="NCBI Taxonomy" id="34765"/>
    <lineage>
        <taxon>Eukaryota</taxon>
        <taxon>Metazoa</taxon>
        <taxon>Chordata</taxon>
        <taxon>Tunicata</taxon>
        <taxon>Appendicularia</taxon>
        <taxon>Copelata</taxon>
        <taxon>Oikopleuridae</taxon>
        <taxon>Oikopleura</taxon>
    </lineage>
</organism>
<evidence type="ECO:0000313" key="2">
    <source>
        <dbReference type="EMBL" id="CAG5112205.1"/>
    </source>
</evidence>
<feature type="region of interest" description="Disordered" evidence="1">
    <location>
        <begin position="63"/>
        <end position="89"/>
    </location>
</feature>
<dbReference type="EMBL" id="OU015567">
    <property type="protein sequence ID" value="CAG5112205.1"/>
    <property type="molecule type" value="Genomic_DNA"/>
</dbReference>
<sequence length="228" mass="25170">MGLEFPNYQSYDLLARSFGRISLGKSATLQSRKNACHSAPTYSDENETLKSLSMTESHYSSNLMAPTKSVSSIKSSTKKKRRRSSAAKKEIEFVRSVSSGSSGIESMSSLDGHSTGSGICSSNSKLEEYEQPILKSYLRLQQTICTQCSDCTKCEELVRNTPISLHEDKENRRGSTTSSKSGKKSRRRGSSMPRPTYNGVSSDRYNASSLMTIGMRRQIDKLMVAIEG</sequence>
<dbReference type="Proteomes" id="UP001158576">
    <property type="component" value="Chromosome 2"/>
</dbReference>
<accession>A0ABN7T321</accession>
<protein>
    <submittedName>
        <fullName evidence="2">Oidioi.mRNA.OKI2018_I69.chr2.g6448.t2.cds</fullName>
    </submittedName>
</protein>